<dbReference type="Gene3D" id="1.10.150.520">
    <property type="match status" value="1"/>
</dbReference>
<dbReference type="Gene3D" id="3.40.50.1000">
    <property type="entry name" value="HAD superfamily/HAD-like"/>
    <property type="match status" value="1"/>
</dbReference>
<dbReference type="GO" id="GO:0016787">
    <property type="term" value="F:hydrolase activity"/>
    <property type="evidence" value="ECO:0007669"/>
    <property type="project" value="UniProtKB-KW"/>
</dbReference>
<accession>A0ABN2RJ40</accession>
<sequence length="255" mass="27323">MGLSGGRRTRADQSASRHGTRAFDVDAVLCDLDDTLYPQQAWLDGAWHAVARTGTRYGLDEAAFLAALRADAALGSARGGIIDRALATVGGGRPDALITELVTAFRAHRPARLEPYPGVRAALARLRMAGLRLGVVTDGDVAGQEWKVRALGIGAFFDCVVVSDALGGRQWRKPHAAPFREAMKELGVRPERCVVIGDRPEKDVSGAARLDIRAIRVKTGEYRQVPDGPGVWHAAADFATAVDWLLATPGPEPRT</sequence>
<protein>
    <submittedName>
        <fullName evidence="5">TIGR02253 family HAD-type hydrolase</fullName>
    </submittedName>
</protein>
<comment type="cofactor">
    <cofactor evidence="1">
        <name>Mg(2+)</name>
        <dbReference type="ChEBI" id="CHEBI:18420"/>
    </cofactor>
</comment>
<dbReference type="NCBIfam" id="TIGR01549">
    <property type="entry name" value="HAD-SF-IA-v1"/>
    <property type="match status" value="1"/>
</dbReference>
<dbReference type="PANTHER" id="PTHR46470:SF2">
    <property type="entry name" value="GLYCERALDEHYDE 3-PHOSPHATE PHOSPHATASE"/>
    <property type="match status" value="1"/>
</dbReference>
<reference evidence="5 6" key="1">
    <citation type="journal article" date="2019" name="Int. J. Syst. Evol. Microbiol.">
        <title>The Global Catalogue of Microorganisms (GCM) 10K type strain sequencing project: providing services to taxonomists for standard genome sequencing and annotation.</title>
        <authorList>
            <consortium name="The Broad Institute Genomics Platform"/>
            <consortium name="The Broad Institute Genome Sequencing Center for Infectious Disease"/>
            <person name="Wu L."/>
            <person name="Ma J."/>
        </authorList>
    </citation>
    <scope>NUCLEOTIDE SEQUENCE [LARGE SCALE GENOMIC DNA]</scope>
    <source>
        <strain evidence="5 6">JCM 16013</strain>
    </source>
</reference>
<keyword evidence="4" id="KW-0460">Magnesium</keyword>
<dbReference type="PANTHER" id="PTHR46470">
    <property type="entry name" value="N-ACYLNEURAMINATE-9-PHOSPHATASE"/>
    <property type="match status" value="1"/>
</dbReference>
<keyword evidence="2" id="KW-0479">Metal-binding</keyword>
<gene>
    <name evidence="5" type="ORF">GCM10009838_31190</name>
</gene>
<dbReference type="Proteomes" id="UP001499854">
    <property type="component" value="Unassembled WGS sequence"/>
</dbReference>
<evidence type="ECO:0000313" key="5">
    <source>
        <dbReference type="EMBL" id="GAA1970062.1"/>
    </source>
</evidence>
<name>A0ABN2RJ40_9ACTN</name>
<evidence type="ECO:0000256" key="3">
    <source>
        <dbReference type="ARBA" id="ARBA00022801"/>
    </source>
</evidence>
<dbReference type="SFLD" id="SFLDG01129">
    <property type="entry name" value="C1.5:_HAD__Beta-PGM__Phosphata"/>
    <property type="match status" value="1"/>
</dbReference>
<evidence type="ECO:0000256" key="1">
    <source>
        <dbReference type="ARBA" id="ARBA00001946"/>
    </source>
</evidence>
<dbReference type="EMBL" id="BAAAQM010000015">
    <property type="protein sequence ID" value="GAA1970062.1"/>
    <property type="molecule type" value="Genomic_DNA"/>
</dbReference>
<dbReference type="InterPro" id="IPR051400">
    <property type="entry name" value="HAD-like_hydrolase"/>
</dbReference>
<evidence type="ECO:0000313" key="6">
    <source>
        <dbReference type="Proteomes" id="UP001499854"/>
    </source>
</evidence>
<dbReference type="SUPFAM" id="SSF56784">
    <property type="entry name" value="HAD-like"/>
    <property type="match status" value="1"/>
</dbReference>
<comment type="caution">
    <text evidence="5">The sequence shown here is derived from an EMBL/GenBank/DDBJ whole genome shotgun (WGS) entry which is preliminary data.</text>
</comment>
<dbReference type="SFLD" id="SFLDS00003">
    <property type="entry name" value="Haloacid_Dehalogenase"/>
    <property type="match status" value="1"/>
</dbReference>
<dbReference type="InterPro" id="IPR006439">
    <property type="entry name" value="HAD-SF_hydro_IA"/>
</dbReference>
<dbReference type="Pfam" id="PF00702">
    <property type="entry name" value="Hydrolase"/>
    <property type="match status" value="1"/>
</dbReference>
<evidence type="ECO:0000256" key="2">
    <source>
        <dbReference type="ARBA" id="ARBA00022723"/>
    </source>
</evidence>
<keyword evidence="3 5" id="KW-0378">Hydrolase</keyword>
<proteinExistence type="predicted"/>
<keyword evidence="6" id="KW-1185">Reference proteome</keyword>
<organism evidence="5 6">
    <name type="scientific">Catenulispora subtropica</name>
    <dbReference type="NCBI Taxonomy" id="450798"/>
    <lineage>
        <taxon>Bacteria</taxon>
        <taxon>Bacillati</taxon>
        <taxon>Actinomycetota</taxon>
        <taxon>Actinomycetes</taxon>
        <taxon>Catenulisporales</taxon>
        <taxon>Catenulisporaceae</taxon>
        <taxon>Catenulispora</taxon>
    </lineage>
</organism>
<dbReference type="NCBIfam" id="TIGR01509">
    <property type="entry name" value="HAD-SF-IA-v3"/>
    <property type="match status" value="1"/>
</dbReference>
<dbReference type="InterPro" id="IPR023214">
    <property type="entry name" value="HAD_sf"/>
</dbReference>
<dbReference type="RefSeq" id="WP_344657728.1">
    <property type="nucleotide sequence ID" value="NZ_BAAAQM010000015.1"/>
</dbReference>
<evidence type="ECO:0000256" key="4">
    <source>
        <dbReference type="ARBA" id="ARBA00022842"/>
    </source>
</evidence>
<dbReference type="InterPro" id="IPR036412">
    <property type="entry name" value="HAD-like_sf"/>
</dbReference>